<dbReference type="AlphaFoldDB" id="A0A0F9FG29"/>
<sequence>TRGADGKSKWPVIIHREVTWCGDYNEASTYLDLLTSYSGHNNGEFYNDAYDKLMKDSKTAEDPQPLYKEAESILAEEMPIIPIYHYANVDMIAEDIEGLPENNVNNTWYGKDLYRTAE</sequence>
<name>A0A0F9FG29_9ZZZZ</name>
<dbReference type="Gene3D" id="3.40.190.10">
    <property type="entry name" value="Periplasmic binding protein-like II"/>
    <property type="match status" value="1"/>
</dbReference>
<gene>
    <name evidence="1" type="ORF">LCGC14_2035330</name>
</gene>
<organism evidence="1">
    <name type="scientific">marine sediment metagenome</name>
    <dbReference type="NCBI Taxonomy" id="412755"/>
    <lineage>
        <taxon>unclassified sequences</taxon>
        <taxon>metagenomes</taxon>
        <taxon>ecological metagenomes</taxon>
    </lineage>
</organism>
<dbReference type="SUPFAM" id="SSF53850">
    <property type="entry name" value="Periplasmic binding protein-like II"/>
    <property type="match status" value="1"/>
</dbReference>
<protein>
    <recommendedName>
        <fullName evidence="2">Solute-binding protein family 5 domain-containing protein</fullName>
    </recommendedName>
</protein>
<reference evidence="1" key="1">
    <citation type="journal article" date="2015" name="Nature">
        <title>Complex archaea that bridge the gap between prokaryotes and eukaryotes.</title>
        <authorList>
            <person name="Spang A."/>
            <person name="Saw J.H."/>
            <person name="Jorgensen S.L."/>
            <person name="Zaremba-Niedzwiedzka K."/>
            <person name="Martijn J."/>
            <person name="Lind A.E."/>
            <person name="van Eijk R."/>
            <person name="Schleper C."/>
            <person name="Guy L."/>
            <person name="Ettema T.J."/>
        </authorList>
    </citation>
    <scope>NUCLEOTIDE SEQUENCE</scope>
</reference>
<accession>A0A0F9FG29</accession>
<evidence type="ECO:0008006" key="2">
    <source>
        <dbReference type="Google" id="ProtNLM"/>
    </source>
</evidence>
<comment type="caution">
    <text evidence="1">The sequence shown here is derived from an EMBL/GenBank/DDBJ whole genome shotgun (WGS) entry which is preliminary data.</text>
</comment>
<dbReference type="Gene3D" id="3.10.105.10">
    <property type="entry name" value="Dipeptide-binding Protein, Domain 3"/>
    <property type="match status" value="1"/>
</dbReference>
<dbReference type="EMBL" id="LAZR01023760">
    <property type="protein sequence ID" value="KKL77396.1"/>
    <property type="molecule type" value="Genomic_DNA"/>
</dbReference>
<feature type="non-terminal residue" evidence="1">
    <location>
        <position position="1"/>
    </location>
</feature>
<proteinExistence type="predicted"/>
<evidence type="ECO:0000313" key="1">
    <source>
        <dbReference type="EMBL" id="KKL77396.1"/>
    </source>
</evidence>